<evidence type="ECO:0000313" key="1">
    <source>
        <dbReference type="EMBL" id="KAG8429216.1"/>
    </source>
</evidence>
<organism evidence="1 2">
    <name type="scientific">Hymenochirus boettgeri</name>
    <name type="common">Congo dwarf clawed frog</name>
    <dbReference type="NCBI Taxonomy" id="247094"/>
    <lineage>
        <taxon>Eukaryota</taxon>
        <taxon>Metazoa</taxon>
        <taxon>Chordata</taxon>
        <taxon>Craniata</taxon>
        <taxon>Vertebrata</taxon>
        <taxon>Euteleostomi</taxon>
        <taxon>Amphibia</taxon>
        <taxon>Batrachia</taxon>
        <taxon>Anura</taxon>
        <taxon>Pipoidea</taxon>
        <taxon>Pipidae</taxon>
        <taxon>Pipinae</taxon>
        <taxon>Hymenochirus</taxon>
    </lineage>
</organism>
<protein>
    <submittedName>
        <fullName evidence="1">Uncharacterized protein</fullName>
    </submittedName>
</protein>
<accession>A0A8T2IG97</accession>
<dbReference type="EMBL" id="JAACNH010011507">
    <property type="protein sequence ID" value="KAG8429216.1"/>
    <property type="molecule type" value="Genomic_DNA"/>
</dbReference>
<comment type="caution">
    <text evidence="1">The sequence shown here is derived from an EMBL/GenBank/DDBJ whole genome shotgun (WGS) entry which is preliminary data.</text>
</comment>
<name>A0A8T2IG97_9PIPI</name>
<reference evidence="1" key="1">
    <citation type="thesis" date="2020" institute="ProQuest LLC" country="789 East Eisenhower Parkway, Ann Arbor, MI, USA">
        <title>Comparative Genomics and Chromosome Evolution.</title>
        <authorList>
            <person name="Mudd A.B."/>
        </authorList>
    </citation>
    <scope>NUCLEOTIDE SEQUENCE</scope>
    <source>
        <strain evidence="1">Female2</strain>
        <tissue evidence="1">Blood</tissue>
    </source>
</reference>
<evidence type="ECO:0000313" key="2">
    <source>
        <dbReference type="Proteomes" id="UP000812440"/>
    </source>
</evidence>
<gene>
    <name evidence="1" type="ORF">GDO86_018043</name>
</gene>
<sequence length="75" mass="8381">MERIYKILSAVYQSKKDSTAVTRVKGVQTRPQREHNITGRVGFHRLRCSPEDYKHGAGIGFSKSLEDALTADSST</sequence>
<dbReference type="AlphaFoldDB" id="A0A8T2IG97"/>
<keyword evidence="2" id="KW-1185">Reference proteome</keyword>
<proteinExistence type="predicted"/>
<dbReference type="Proteomes" id="UP000812440">
    <property type="component" value="Unassembled WGS sequence"/>
</dbReference>